<keyword evidence="6 9" id="KW-0472">Membrane</keyword>
<dbReference type="InterPro" id="IPR033479">
    <property type="entry name" value="dCache_1"/>
</dbReference>
<dbReference type="CDD" id="cd12912">
    <property type="entry name" value="PDC2_MCP_like"/>
    <property type="match status" value="1"/>
</dbReference>
<dbReference type="SMART" id="SM00304">
    <property type="entry name" value="HAMP"/>
    <property type="match status" value="1"/>
</dbReference>
<evidence type="ECO:0000259" key="11">
    <source>
        <dbReference type="PROSITE" id="PS50885"/>
    </source>
</evidence>
<dbReference type="InterPro" id="IPR004089">
    <property type="entry name" value="MCPsignal_dom"/>
</dbReference>
<evidence type="ECO:0000256" key="5">
    <source>
        <dbReference type="ARBA" id="ARBA00022989"/>
    </source>
</evidence>
<dbReference type="Proteomes" id="UP001629246">
    <property type="component" value="Unassembled WGS sequence"/>
</dbReference>
<dbReference type="PANTHER" id="PTHR43531">
    <property type="entry name" value="PROTEIN ICFG"/>
    <property type="match status" value="1"/>
</dbReference>
<dbReference type="Gene3D" id="1.10.287.950">
    <property type="entry name" value="Methyl-accepting chemotaxis protein"/>
    <property type="match status" value="1"/>
</dbReference>
<comment type="subcellular location">
    <subcellularLocation>
        <location evidence="1">Cell membrane</location>
        <topology evidence="1">Multi-pass membrane protein</topology>
    </subcellularLocation>
</comment>
<evidence type="ECO:0000256" key="8">
    <source>
        <dbReference type="PROSITE-ProRule" id="PRU00284"/>
    </source>
</evidence>
<feature type="transmembrane region" description="Helical" evidence="9">
    <location>
        <begin position="271"/>
        <end position="295"/>
    </location>
</feature>
<dbReference type="Pfam" id="PF02743">
    <property type="entry name" value="dCache_1"/>
    <property type="match status" value="1"/>
</dbReference>
<dbReference type="InterPro" id="IPR029151">
    <property type="entry name" value="Sensor-like_sf"/>
</dbReference>
<evidence type="ECO:0000256" key="2">
    <source>
        <dbReference type="ARBA" id="ARBA00022475"/>
    </source>
</evidence>
<sequence length="614" mass="64949">MNSSSLRNRLIAICAGIVVLAMLVVVGANFVTVRSRTLSSLDSQLGQLAQSRAATIAEWVAAKKLVVSSIKQSALTQDPKPFVKTAEQAGDFVQAYIGYQDKHAVFSQDRARAADYDPTMRPWYLQAVKSSGPIVTAPYTSSSTGKLLVTFAEAVSSDGVLAAVAAADVLLDTVVRTVVAIKPTENSYAFLLDADGNIIAHPDKQFDLKPVSTLNQAIEVETLSKLDASHRHQDVILAGRDKMLFPVRVAGTEWMLVIALDLADASAPLTAMLSTSLITSLLVTGLAALILGVLVSQSLRRLLAVQEALEEIADGDGDLTRRLRMQGSDELARIGAAFNRFVDKIEGVMIDIRDASHTIHAASRDIASGNMDLSQRTEAQASSLEETAAAMEELTSSVRHNADNATQANQLSQSASEIAGRGGAMVEQVVQTMTVIKASSQKIVDIISVIDGIAFQTNILALNAAVEAARAGEQGRGFAVVASEVRSLAQRSAIAAKEINVLITDSVEQISTGEETVIEAGVTIRSVVESVRKVSDVVAEITAASREQSQGINQTNDAVAHMDQSTQRNAALVEEAAAGAQSLQEQAGRLAHIVVLFKLGGSPESGATTKAVPF</sequence>
<dbReference type="SUPFAM" id="SSF58104">
    <property type="entry name" value="Methyl-accepting chemotaxis protein (MCP) signaling domain"/>
    <property type="match status" value="1"/>
</dbReference>
<dbReference type="RefSeq" id="WP_408157161.1">
    <property type="nucleotide sequence ID" value="NZ_JAQQFM010000004.1"/>
</dbReference>
<protein>
    <submittedName>
        <fullName evidence="12">Methyl-accepting chemotaxis protein</fullName>
    </submittedName>
</protein>
<dbReference type="PANTHER" id="PTHR43531:SF14">
    <property type="entry name" value="METHYL-ACCEPTING CHEMOTAXIS PROTEIN I-RELATED"/>
    <property type="match status" value="1"/>
</dbReference>
<dbReference type="CDD" id="cd11386">
    <property type="entry name" value="MCP_signal"/>
    <property type="match status" value="1"/>
</dbReference>
<evidence type="ECO:0000313" key="12">
    <source>
        <dbReference type="EMBL" id="MFL9924472.1"/>
    </source>
</evidence>
<dbReference type="InterPro" id="IPR003660">
    <property type="entry name" value="HAMP_dom"/>
</dbReference>
<evidence type="ECO:0000313" key="13">
    <source>
        <dbReference type="Proteomes" id="UP001629246"/>
    </source>
</evidence>
<keyword evidence="5 9" id="KW-1133">Transmembrane helix</keyword>
<comment type="caution">
    <text evidence="12">The sequence shown here is derived from an EMBL/GenBank/DDBJ whole genome shotgun (WGS) entry which is preliminary data.</text>
</comment>
<dbReference type="EMBL" id="JAQQFM010000004">
    <property type="protein sequence ID" value="MFL9924472.1"/>
    <property type="molecule type" value="Genomic_DNA"/>
</dbReference>
<evidence type="ECO:0000256" key="7">
    <source>
        <dbReference type="ARBA" id="ARBA00029447"/>
    </source>
</evidence>
<dbReference type="PROSITE" id="PS50111">
    <property type="entry name" value="CHEMOTAXIS_TRANSDUC_2"/>
    <property type="match status" value="1"/>
</dbReference>
<dbReference type="PROSITE" id="PS50885">
    <property type="entry name" value="HAMP"/>
    <property type="match status" value="1"/>
</dbReference>
<organism evidence="12 13">
    <name type="scientific">Herbaspirillum lusitanum</name>
    <dbReference type="NCBI Taxonomy" id="213312"/>
    <lineage>
        <taxon>Bacteria</taxon>
        <taxon>Pseudomonadati</taxon>
        <taxon>Pseudomonadota</taxon>
        <taxon>Betaproteobacteria</taxon>
        <taxon>Burkholderiales</taxon>
        <taxon>Oxalobacteraceae</taxon>
        <taxon>Herbaspirillum</taxon>
    </lineage>
</organism>
<keyword evidence="8" id="KW-0807">Transducer</keyword>
<keyword evidence="4 9" id="KW-0812">Transmembrane</keyword>
<evidence type="ECO:0000256" key="6">
    <source>
        <dbReference type="ARBA" id="ARBA00023136"/>
    </source>
</evidence>
<dbReference type="SUPFAM" id="SSF103190">
    <property type="entry name" value="Sensory domain-like"/>
    <property type="match status" value="1"/>
</dbReference>
<name>A0ABW9A821_9BURK</name>
<reference evidence="12 13" key="1">
    <citation type="journal article" date="2024" name="Chem. Sci.">
        <title>Discovery of megapolipeptins by genome mining of a Burkholderiales bacteria collection.</title>
        <authorList>
            <person name="Paulo B.S."/>
            <person name="Recchia M.J.J."/>
            <person name="Lee S."/>
            <person name="Fergusson C.H."/>
            <person name="Romanowski S.B."/>
            <person name="Hernandez A."/>
            <person name="Krull N."/>
            <person name="Liu D.Y."/>
            <person name="Cavanagh H."/>
            <person name="Bos A."/>
            <person name="Gray C.A."/>
            <person name="Murphy B.T."/>
            <person name="Linington R.G."/>
            <person name="Eustaquio A.S."/>
        </authorList>
    </citation>
    <scope>NUCLEOTIDE SEQUENCE [LARGE SCALE GENOMIC DNA]</scope>
    <source>
        <strain evidence="12 13">RL21-008-BIB-A</strain>
    </source>
</reference>
<dbReference type="SMART" id="SM00283">
    <property type="entry name" value="MA"/>
    <property type="match status" value="1"/>
</dbReference>
<evidence type="ECO:0000256" key="3">
    <source>
        <dbReference type="ARBA" id="ARBA00022481"/>
    </source>
</evidence>
<dbReference type="Pfam" id="PF00672">
    <property type="entry name" value="HAMP"/>
    <property type="match status" value="1"/>
</dbReference>
<evidence type="ECO:0000256" key="1">
    <source>
        <dbReference type="ARBA" id="ARBA00004651"/>
    </source>
</evidence>
<dbReference type="InterPro" id="IPR051310">
    <property type="entry name" value="MCP_chemotaxis"/>
</dbReference>
<proteinExistence type="inferred from homology"/>
<accession>A0ABW9A821</accession>
<feature type="domain" description="Methyl-accepting transducer" evidence="10">
    <location>
        <begin position="355"/>
        <end position="584"/>
    </location>
</feature>
<dbReference type="Pfam" id="PF00015">
    <property type="entry name" value="MCPsignal"/>
    <property type="match status" value="1"/>
</dbReference>
<dbReference type="CDD" id="cd06225">
    <property type="entry name" value="HAMP"/>
    <property type="match status" value="1"/>
</dbReference>
<dbReference type="Gene3D" id="3.30.450.20">
    <property type="entry name" value="PAS domain"/>
    <property type="match status" value="2"/>
</dbReference>
<keyword evidence="13" id="KW-1185">Reference proteome</keyword>
<evidence type="ECO:0000256" key="4">
    <source>
        <dbReference type="ARBA" id="ARBA00022692"/>
    </source>
</evidence>
<comment type="similarity">
    <text evidence="7">Belongs to the methyl-accepting chemotaxis (MCP) protein family.</text>
</comment>
<evidence type="ECO:0000256" key="9">
    <source>
        <dbReference type="SAM" id="Phobius"/>
    </source>
</evidence>
<feature type="domain" description="HAMP" evidence="11">
    <location>
        <begin position="296"/>
        <end position="350"/>
    </location>
</feature>
<gene>
    <name evidence="12" type="ORF">PQR62_09355</name>
</gene>
<keyword evidence="3" id="KW-0488">Methylation</keyword>
<keyword evidence="2" id="KW-1003">Cell membrane</keyword>
<evidence type="ECO:0000259" key="10">
    <source>
        <dbReference type="PROSITE" id="PS50111"/>
    </source>
</evidence>